<dbReference type="GeneID" id="23614136"/>
<feature type="signal peptide" evidence="1">
    <location>
        <begin position="1"/>
        <end position="18"/>
    </location>
</feature>
<reference evidence="2 3" key="1">
    <citation type="journal article" date="2014" name="BMC Genomics">
        <title>Oil accumulation mechanisms of the oleaginous microalga Chlorella protothecoides revealed through its genome, transcriptomes, and proteomes.</title>
        <authorList>
            <person name="Gao C."/>
            <person name="Wang Y."/>
            <person name="Shen Y."/>
            <person name="Yan D."/>
            <person name="He X."/>
            <person name="Dai J."/>
            <person name="Wu Q."/>
        </authorList>
    </citation>
    <scope>NUCLEOTIDE SEQUENCE [LARGE SCALE GENOMIC DNA]</scope>
    <source>
        <strain evidence="2 3">0710</strain>
    </source>
</reference>
<keyword evidence="3" id="KW-1185">Reference proteome</keyword>
<feature type="chain" id="PRO_5001828966" evidence="1">
    <location>
        <begin position="19"/>
        <end position="57"/>
    </location>
</feature>
<evidence type="ECO:0000313" key="3">
    <source>
        <dbReference type="Proteomes" id="UP000028924"/>
    </source>
</evidence>
<accession>A0A087SPV0</accession>
<organism evidence="2 3">
    <name type="scientific">Auxenochlorella protothecoides</name>
    <name type="common">Green microalga</name>
    <name type="synonym">Chlorella protothecoides</name>
    <dbReference type="NCBI Taxonomy" id="3075"/>
    <lineage>
        <taxon>Eukaryota</taxon>
        <taxon>Viridiplantae</taxon>
        <taxon>Chlorophyta</taxon>
        <taxon>core chlorophytes</taxon>
        <taxon>Trebouxiophyceae</taxon>
        <taxon>Chlorellales</taxon>
        <taxon>Chlorellaceae</taxon>
        <taxon>Auxenochlorella</taxon>
    </lineage>
</organism>
<proteinExistence type="predicted"/>
<keyword evidence="1" id="KW-0732">Signal</keyword>
<dbReference type="KEGG" id="apro:F751_2745"/>
<sequence>MASCSAVGLMAILRCSAPSAAPAAALRATGSTPACSALARCTLPSSRRAAWVTLVRS</sequence>
<evidence type="ECO:0000313" key="2">
    <source>
        <dbReference type="EMBL" id="KFM27754.1"/>
    </source>
</evidence>
<gene>
    <name evidence="2" type="ORF">F751_2745</name>
</gene>
<evidence type="ECO:0000256" key="1">
    <source>
        <dbReference type="SAM" id="SignalP"/>
    </source>
</evidence>
<dbReference type="EMBL" id="KL662155">
    <property type="protein sequence ID" value="KFM27754.1"/>
    <property type="molecule type" value="Genomic_DNA"/>
</dbReference>
<protein>
    <submittedName>
        <fullName evidence="2">Uncharacterized protein</fullName>
    </submittedName>
</protein>
<name>A0A087SPV0_AUXPR</name>
<dbReference type="RefSeq" id="XP_011400741.1">
    <property type="nucleotide sequence ID" value="XM_011402439.1"/>
</dbReference>
<dbReference type="Proteomes" id="UP000028924">
    <property type="component" value="Unassembled WGS sequence"/>
</dbReference>
<dbReference type="AlphaFoldDB" id="A0A087SPV0"/>